<dbReference type="KEGG" id="bacg:D2962_10625"/>
<dbReference type="InterPro" id="IPR009078">
    <property type="entry name" value="Ferritin-like_SF"/>
</dbReference>
<dbReference type="RefSeq" id="WP_120765878.1">
    <property type="nucleotide sequence ID" value="NZ_CP033169.1"/>
</dbReference>
<evidence type="ECO:0000313" key="2">
    <source>
        <dbReference type="EMBL" id="AYO31000.1"/>
    </source>
</evidence>
<keyword evidence="3" id="KW-1185">Reference proteome</keyword>
<name>A0A3G2R6B2_9FIRM</name>
<protein>
    <submittedName>
        <fullName evidence="2">YHS domain-containing protein</fullName>
    </submittedName>
</protein>
<dbReference type="AlphaFoldDB" id="A0A3G2R6B2"/>
<dbReference type="InterPro" id="IPR011017">
    <property type="entry name" value="TRASH_dom"/>
</dbReference>
<proteinExistence type="predicted"/>
<accession>A0A3G2R6B2</accession>
<dbReference type="InterPro" id="IPR007029">
    <property type="entry name" value="YHS_dom"/>
</dbReference>
<evidence type="ECO:0000259" key="1">
    <source>
        <dbReference type="SMART" id="SM00746"/>
    </source>
</evidence>
<dbReference type="Proteomes" id="UP000280960">
    <property type="component" value="Chromosome"/>
</dbReference>
<evidence type="ECO:0000313" key="3">
    <source>
        <dbReference type="Proteomes" id="UP000280960"/>
    </source>
</evidence>
<dbReference type="GO" id="GO:0016491">
    <property type="term" value="F:oxidoreductase activity"/>
    <property type="evidence" value="ECO:0007669"/>
    <property type="project" value="InterPro"/>
</dbReference>
<dbReference type="InterPro" id="IPR012348">
    <property type="entry name" value="RNR-like"/>
</dbReference>
<dbReference type="SUPFAM" id="SSF47240">
    <property type="entry name" value="Ferritin-like"/>
    <property type="match status" value="1"/>
</dbReference>
<feature type="domain" description="TRASH" evidence="1">
    <location>
        <begin position="4"/>
        <end position="42"/>
    </location>
</feature>
<gene>
    <name evidence="2" type="ORF">D2962_10625</name>
</gene>
<dbReference type="Gene3D" id="1.10.620.20">
    <property type="entry name" value="Ribonucleotide Reductase, subunit A"/>
    <property type="match status" value="1"/>
</dbReference>
<organism evidence="2 3">
    <name type="scientific">Biomaibacter acetigenes</name>
    <dbReference type="NCBI Taxonomy" id="2316383"/>
    <lineage>
        <taxon>Bacteria</taxon>
        <taxon>Bacillati</taxon>
        <taxon>Bacillota</taxon>
        <taxon>Clostridia</taxon>
        <taxon>Thermosediminibacterales</taxon>
        <taxon>Tepidanaerobacteraceae</taxon>
        <taxon>Biomaibacter</taxon>
    </lineage>
</organism>
<reference evidence="2 3" key="1">
    <citation type="submission" date="2018-10" db="EMBL/GenBank/DDBJ databases">
        <authorList>
            <person name="Zhang X."/>
        </authorList>
    </citation>
    <scope>NUCLEOTIDE SEQUENCE [LARGE SCALE GENOMIC DNA]</scope>
    <source>
        <strain evidence="2 3">SK-G1</strain>
    </source>
</reference>
<sequence length="59" mass="6876">MAKDPVCGMTVDEKDAFATSTYHGKTYYFCSKACQISFDRNPEKYLYSNMDMDHNHHKC</sequence>
<dbReference type="SMART" id="SM00746">
    <property type="entry name" value="TRASH"/>
    <property type="match status" value="1"/>
</dbReference>
<dbReference type="Pfam" id="PF04945">
    <property type="entry name" value="YHS"/>
    <property type="match status" value="1"/>
</dbReference>
<dbReference type="EMBL" id="CP033169">
    <property type="protein sequence ID" value="AYO31000.1"/>
    <property type="molecule type" value="Genomic_DNA"/>
</dbReference>